<evidence type="ECO:0000256" key="1">
    <source>
        <dbReference type="SAM" id="Phobius"/>
    </source>
</evidence>
<name>A0A975XYG3_9ACTN</name>
<evidence type="ECO:0000313" key="3">
    <source>
        <dbReference type="Proteomes" id="UP000683575"/>
    </source>
</evidence>
<reference evidence="2" key="1">
    <citation type="submission" date="2021-06" db="EMBL/GenBank/DDBJ databases">
        <title>Complete genome sequence of Nocardioides sp. G188.</title>
        <authorList>
            <person name="Im W.-T."/>
        </authorList>
    </citation>
    <scope>NUCLEOTIDE SEQUENCE</scope>
    <source>
        <strain evidence="2">G188</strain>
    </source>
</reference>
<sequence length="71" mass="7437">MPGTTPARRLAWIGLFGAPALMLLAVVTRLTFPSWLSMGLVVAFVGGFVFLVATMDRPGDDGWGGDDGAVL</sequence>
<organism evidence="2 3">
    <name type="scientific">Nocardioides panacis</name>
    <dbReference type="NCBI Taxonomy" id="2849501"/>
    <lineage>
        <taxon>Bacteria</taxon>
        <taxon>Bacillati</taxon>
        <taxon>Actinomycetota</taxon>
        <taxon>Actinomycetes</taxon>
        <taxon>Propionibacteriales</taxon>
        <taxon>Nocardioidaceae</taxon>
        <taxon>Nocardioides</taxon>
    </lineage>
</organism>
<feature type="transmembrane region" description="Helical" evidence="1">
    <location>
        <begin position="35"/>
        <end position="53"/>
    </location>
</feature>
<dbReference type="RefSeq" id="WP_216937214.1">
    <property type="nucleotide sequence ID" value="NZ_CP077062.1"/>
</dbReference>
<evidence type="ECO:0000313" key="2">
    <source>
        <dbReference type="EMBL" id="QWZ06352.1"/>
    </source>
</evidence>
<keyword evidence="3" id="KW-1185">Reference proteome</keyword>
<keyword evidence="1" id="KW-0472">Membrane</keyword>
<dbReference type="EMBL" id="CP077062">
    <property type="protein sequence ID" value="QWZ06352.1"/>
    <property type="molecule type" value="Genomic_DNA"/>
</dbReference>
<keyword evidence="1" id="KW-0812">Transmembrane</keyword>
<keyword evidence="1" id="KW-1133">Transmembrane helix</keyword>
<dbReference type="Proteomes" id="UP000683575">
    <property type="component" value="Chromosome"/>
</dbReference>
<protein>
    <submittedName>
        <fullName evidence="2">Uncharacterized protein</fullName>
    </submittedName>
</protein>
<dbReference type="AlphaFoldDB" id="A0A975XYG3"/>
<accession>A0A975XYG3</accession>
<gene>
    <name evidence="2" type="ORF">KRR39_12065</name>
</gene>
<dbReference type="KEGG" id="nps:KRR39_12065"/>
<proteinExistence type="predicted"/>